<feature type="transmembrane region" description="Helical" evidence="1">
    <location>
        <begin position="52"/>
        <end position="73"/>
    </location>
</feature>
<dbReference type="Proteomes" id="UP001239462">
    <property type="component" value="Unassembled WGS sequence"/>
</dbReference>
<dbReference type="PANTHER" id="PTHR23526:SF2">
    <property type="entry name" value="MAJOR FACILITATOR SUPERFAMILY (MFS) PROFILE DOMAIN-CONTAINING PROTEIN"/>
    <property type="match status" value="1"/>
</dbReference>
<evidence type="ECO:0000313" key="3">
    <source>
        <dbReference type="Proteomes" id="UP001239462"/>
    </source>
</evidence>
<gene>
    <name evidence="2" type="ORF">QTN89_17615</name>
</gene>
<dbReference type="Gene3D" id="1.20.1250.20">
    <property type="entry name" value="MFS general substrate transporter like domains"/>
    <property type="match status" value="1"/>
</dbReference>
<dbReference type="RefSeq" id="WP_289164716.1">
    <property type="nucleotide sequence ID" value="NZ_JASZZN010000013.1"/>
</dbReference>
<dbReference type="PANTHER" id="PTHR23526">
    <property type="entry name" value="INTEGRAL MEMBRANE TRANSPORT PROTEIN-RELATED"/>
    <property type="match status" value="1"/>
</dbReference>
<evidence type="ECO:0008006" key="4">
    <source>
        <dbReference type="Google" id="ProtNLM"/>
    </source>
</evidence>
<keyword evidence="1" id="KW-0472">Membrane</keyword>
<organism evidence="2 3">
    <name type="scientific">Roseiconus lacunae</name>
    <dbReference type="NCBI Taxonomy" id="2605694"/>
    <lineage>
        <taxon>Bacteria</taxon>
        <taxon>Pseudomonadati</taxon>
        <taxon>Planctomycetota</taxon>
        <taxon>Planctomycetia</taxon>
        <taxon>Pirellulales</taxon>
        <taxon>Pirellulaceae</taxon>
        <taxon>Roseiconus</taxon>
    </lineage>
</organism>
<dbReference type="EMBL" id="JASZZN010000013">
    <property type="protein sequence ID" value="MDM4017269.1"/>
    <property type="molecule type" value="Genomic_DNA"/>
</dbReference>
<dbReference type="SUPFAM" id="SSF103473">
    <property type="entry name" value="MFS general substrate transporter"/>
    <property type="match status" value="1"/>
</dbReference>
<keyword evidence="1" id="KW-0812">Transmembrane</keyword>
<feature type="transmembrane region" description="Helical" evidence="1">
    <location>
        <begin position="111"/>
        <end position="135"/>
    </location>
</feature>
<dbReference type="InterPro" id="IPR052528">
    <property type="entry name" value="Sugar_transport-like"/>
</dbReference>
<evidence type="ECO:0000313" key="2">
    <source>
        <dbReference type="EMBL" id="MDM4017269.1"/>
    </source>
</evidence>
<proteinExistence type="predicted"/>
<protein>
    <recommendedName>
        <fullName evidence="4">MFS transporter</fullName>
    </recommendedName>
</protein>
<feature type="transmembrane region" description="Helical" evidence="1">
    <location>
        <begin position="21"/>
        <end position="46"/>
    </location>
</feature>
<dbReference type="InterPro" id="IPR036259">
    <property type="entry name" value="MFS_trans_sf"/>
</dbReference>
<comment type="caution">
    <text evidence="2">The sequence shown here is derived from an EMBL/GenBank/DDBJ whole genome shotgun (WGS) entry which is preliminary data.</text>
</comment>
<keyword evidence="3" id="KW-1185">Reference proteome</keyword>
<feature type="transmembrane region" description="Helical" evidence="1">
    <location>
        <begin position="85"/>
        <end position="105"/>
    </location>
</feature>
<keyword evidence="1" id="KW-1133">Transmembrane helix</keyword>
<accession>A0ABT7PLW2</accession>
<feature type="transmembrane region" description="Helical" evidence="1">
    <location>
        <begin position="155"/>
        <end position="174"/>
    </location>
</feature>
<name>A0ABT7PLW2_9BACT</name>
<reference evidence="2 3" key="1">
    <citation type="submission" date="2023-06" db="EMBL/GenBank/DDBJ databases">
        <title>Roseiconus lacunae JC819 isolated from Gulf of Mannar region, Tamil Nadu.</title>
        <authorList>
            <person name="Pk S."/>
            <person name="Ch S."/>
            <person name="Ch V.R."/>
        </authorList>
    </citation>
    <scope>NUCLEOTIDE SEQUENCE [LARGE SCALE GENOMIC DNA]</scope>
    <source>
        <strain evidence="2 3">JC819</strain>
    </source>
</reference>
<sequence length="259" mass="28156">MKINVRFGNTSEAKIRKNLRASAADGAAFGGMVGIGETYLAAFALAVGMSELTAGMVASLPMLAGGVMQLLSLRAVRWFGSEQRWILFGASIQACAFLPLVYAALQGEISSARLLLVASIYWGAGLATGPAWNVWIENLVPSRVRTRYFAVRSRLAQLTTLGGFLIGGALLAWGQSIGQVLWAFPSCSCLPVCSGFGRCTGCHGINRLNARIIHLRPQWGLPAPSRFLWFEFMAAFYLYSWRCSKGWCKCLGRFSLPLC</sequence>
<evidence type="ECO:0000256" key="1">
    <source>
        <dbReference type="SAM" id="Phobius"/>
    </source>
</evidence>